<dbReference type="PANTHER" id="PTHR37422:SF13">
    <property type="entry name" value="LIPOPOLYSACCHARIDE BIOSYNTHESIS PROTEIN PA4999-RELATED"/>
    <property type="match status" value="1"/>
</dbReference>
<dbReference type="InterPro" id="IPR007016">
    <property type="entry name" value="O-antigen_ligase-rel_domated"/>
</dbReference>
<sequence length="506" mass="55519">MSIVQKMRQSATSRGQGRRELPTPSVGLAALLIGALILVGMLEVLAPLLVGTVIPSTSVTRQAASMAPVMFVGLLFLSLLLYLRYDEALAIIVALVHLYFDFYMSLIATAQLLTLLILLVFFLGRSSQRPWAEPRPLWLWLLFLGLTIFPSLRGATNLDDALFYYPNIIVGSFLFFWLGLNTARNLKSLWLTLELLAGLGALLAAHTLLIELTGKFLLGTSLHDPFLKSVSNFTLGETGVQRIGGFFIDPNWNGTFFAFVIFIPLGLYAHSRSWLARLIYLGEVLLIGPALLFTFSGGAWVAACCGLVFFLLLVDSWRLRLQIALSIFLVALILLLFFSDELQLLFAHLTGEGELSLRLGAWETGLNVIMAYPLTGVGFGLSIYMQVSGAYRSPLQYVPLAHPHDSYLEFGAMGGLPVLAVFLALLACYLWKSWRHWQLCDQRHRALLAGGLAAVGALCVNSISINGWTLPPLACFGWLMLGLLSSPLLLTNSGSTPRTAEPANHD</sequence>
<evidence type="ECO:0000256" key="3">
    <source>
        <dbReference type="ARBA" id="ARBA00022989"/>
    </source>
</evidence>
<feature type="transmembrane region" description="Helical" evidence="6">
    <location>
        <begin position="446"/>
        <end position="464"/>
    </location>
</feature>
<accession>A0A455T8L6</accession>
<reference evidence="8" key="1">
    <citation type="submission" date="2018-12" db="EMBL/GenBank/DDBJ databases">
        <title>Novel natural products biosynthetic potential of the class Ktedonobacteria.</title>
        <authorList>
            <person name="Zheng Y."/>
            <person name="Saitou A."/>
            <person name="Wang C.M."/>
            <person name="Toyoda A."/>
            <person name="Minakuchi Y."/>
            <person name="Sekiguchi Y."/>
            <person name="Ueda K."/>
            <person name="Takano H."/>
            <person name="Sakai Y."/>
            <person name="Yokota A."/>
            <person name="Yabe S."/>
        </authorList>
    </citation>
    <scope>NUCLEOTIDE SEQUENCE</scope>
    <source>
        <strain evidence="8">A3-2</strain>
    </source>
</reference>
<dbReference type="InterPro" id="IPR051533">
    <property type="entry name" value="WaaL-like"/>
</dbReference>
<dbReference type="GO" id="GO:0016020">
    <property type="term" value="C:membrane"/>
    <property type="evidence" value="ECO:0007669"/>
    <property type="project" value="UniProtKB-SubCell"/>
</dbReference>
<feature type="transmembrane region" description="Helical" evidence="6">
    <location>
        <begin position="102"/>
        <end position="124"/>
    </location>
</feature>
<feature type="transmembrane region" description="Helical" evidence="6">
    <location>
        <begin position="162"/>
        <end position="180"/>
    </location>
</feature>
<feature type="transmembrane region" description="Helical" evidence="6">
    <location>
        <begin position="366"/>
        <end position="387"/>
    </location>
</feature>
<evidence type="ECO:0000256" key="2">
    <source>
        <dbReference type="ARBA" id="ARBA00022692"/>
    </source>
</evidence>
<evidence type="ECO:0000313" key="8">
    <source>
        <dbReference type="EMBL" id="BBH95695.1"/>
    </source>
</evidence>
<protein>
    <recommendedName>
        <fullName evidence="7">O-antigen ligase-related domain-containing protein</fullName>
    </recommendedName>
</protein>
<feature type="transmembrane region" description="Helical" evidence="6">
    <location>
        <begin position="319"/>
        <end position="338"/>
    </location>
</feature>
<dbReference type="EMBL" id="AP019377">
    <property type="protein sequence ID" value="BBH95695.1"/>
    <property type="molecule type" value="Genomic_DNA"/>
</dbReference>
<feature type="transmembrane region" description="Helical" evidence="6">
    <location>
        <begin position="28"/>
        <end position="51"/>
    </location>
</feature>
<feature type="transmembrane region" description="Helical" evidence="6">
    <location>
        <begin position="63"/>
        <end position="82"/>
    </location>
</feature>
<comment type="subcellular location">
    <subcellularLocation>
        <location evidence="1">Membrane</location>
        <topology evidence="1">Multi-pass membrane protein</topology>
    </subcellularLocation>
</comment>
<keyword evidence="2 6" id="KW-0812">Transmembrane</keyword>
<gene>
    <name evidence="8" type="ORF">KTA_38940</name>
</gene>
<feature type="domain" description="O-antigen ligase-related" evidence="7">
    <location>
        <begin position="285"/>
        <end position="423"/>
    </location>
</feature>
<evidence type="ECO:0000256" key="6">
    <source>
        <dbReference type="SAM" id="Phobius"/>
    </source>
</evidence>
<feature type="transmembrane region" description="Helical" evidence="6">
    <location>
        <begin position="136"/>
        <end position="156"/>
    </location>
</feature>
<evidence type="ECO:0000259" key="7">
    <source>
        <dbReference type="Pfam" id="PF04932"/>
    </source>
</evidence>
<organism evidence="8">
    <name type="scientific">Thermogemmatispora argillosa</name>
    <dbReference type="NCBI Taxonomy" id="2045280"/>
    <lineage>
        <taxon>Bacteria</taxon>
        <taxon>Bacillati</taxon>
        <taxon>Chloroflexota</taxon>
        <taxon>Ktedonobacteria</taxon>
        <taxon>Thermogemmatisporales</taxon>
        <taxon>Thermogemmatisporaceae</taxon>
        <taxon>Thermogemmatispora</taxon>
    </lineage>
</organism>
<feature type="transmembrane region" description="Helical" evidence="6">
    <location>
        <begin position="470"/>
        <end position="490"/>
    </location>
</feature>
<feature type="transmembrane region" description="Helical" evidence="6">
    <location>
        <begin position="290"/>
        <end position="313"/>
    </location>
</feature>
<evidence type="ECO:0000256" key="5">
    <source>
        <dbReference type="SAM" id="MobiDB-lite"/>
    </source>
</evidence>
<feature type="transmembrane region" description="Helical" evidence="6">
    <location>
        <begin position="252"/>
        <end position="269"/>
    </location>
</feature>
<dbReference type="PANTHER" id="PTHR37422">
    <property type="entry name" value="TEICHURONIC ACID BIOSYNTHESIS PROTEIN TUAE"/>
    <property type="match status" value="1"/>
</dbReference>
<name>A0A455T8L6_9CHLR</name>
<feature type="transmembrane region" description="Helical" evidence="6">
    <location>
        <begin position="407"/>
        <end position="434"/>
    </location>
</feature>
<proteinExistence type="predicted"/>
<keyword evidence="3 6" id="KW-1133">Transmembrane helix</keyword>
<dbReference type="AlphaFoldDB" id="A0A455T8L6"/>
<keyword evidence="4 6" id="KW-0472">Membrane</keyword>
<feature type="region of interest" description="Disordered" evidence="5">
    <location>
        <begin position="1"/>
        <end position="22"/>
    </location>
</feature>
<feature type="transmembrane region" description="Helical" evidence="6">
    <location>
        <begin position="189"/>
        <end position="210"/>
    </location>
</feature>
<evidence type="ECO:0000256" key="1">
    <source>
        <dbReference type="ARBA" id="ARBA00004141"/>
    </source>
</evidence>
<evidence type="ECO:0000256" key="4">
    <source>
        <dbReference type="ARBA" id="ARBA00023136"/>
    </source>
</evidence>
<dbReference type="Pfam" id="PF04932">
    <property type="entry name" value="Wzy_C"/>
    <property type="match status" value="1"/>
</dbReference>